<evidence type="ECO:0000256" key="12">
    <source>
        <dbReference type="SAM" id="Phobius"/>
    </source>
</evidence>
<dbReference type="GO" id="GO:0005886">
    <property type="term" value="C:plasma membrane"/>
    <property type="evidence" value="ECO:0007669"/>
    <property type="project" value="UniProtKB-SubCell"/>
</dbReference>
<evidence type="ECO:0000256" key="8">
    <source>
        <dbReference type="ARBA" id="ARBA00022777"/>
    </source>
</evidence>
<keyword evidence="7 12" id="KW-0812">Transmembrane</keyword>
<feature type="transmembrane region" description="Helical" evidence="12">
    <location>
        <begin position="176"/>
        <end position="198"/>
    </location>
</feature>
<feature type="transmembrane region" description="Helical" evidence="12">
    <location>
        <begin position="241"/>
        <end position="260"/>
    </location>
</feature>
<dbReference type="SUPFAM" id="SSF55604">
    <property type="entry name" value="Glucose permease domain IIB"/>
    <property type="match status" value="1"/>
</dbReference>
<dbReference type="InterPro" id="IPR010974">
    <property type="entry name" value="PTS_IIBC_nag"/>
</dbReference>
<evidence type="ECO:0000256" key="6">
    <source>
        <dbReference type="ARBA" id="ARBA00022683"/>
    </source>
</evidence>
<dbReference type="InterPro" id="IPR001996">
    <property type="entry name" value="PTS_IIB_1"/>
</dbReference>
<dbReference type="AlphaFoldDB" id="A0A1X0VFP2"/>
<evidence type="ECO:0000256" key="3">
    <source>
        <dbReference type="ARBA" id="ARBA00022475"/>
    </source>
</evidence>
<dbReference type="InterPro" id="IPR011055">
    <property type="entry name" value="Dup_hybrid_motif"/>
</dbReference>
<feature type="transmembrane region" description="Helical" evidence="12">
    <location>
        <begin position="351"/>
        <end position="370"/>
    </location>
</feature>
<dbReference type="Proteomes" id="UP000192288">
    <property type="component" value="Unassembled WGS sequence"/>
</dbReference>
<feature type="transmembrane region" description="Helical" evidence="12">
    <location>
        <begin position="294"/>
        <end position="313"/>
    </location>
</feature>
<feature type="transmembrane region" description="Helical" evidence="12">
    <location>
        <begin position="12"/>
        <end position="32"/>
    </location>
</feature>
<proteinExistence type="predicted"/>
<dbReference type="PANTHER" id="PTHR30009:SF4">
    <property type="entry name" value="PTS SYSTEM N-ACETYLGLUCOSAMINE-SPECIFIC EIICBA COMPONENT"/>
    <property type="match status" value="1"/>
</dbReference>
<dbReference type="STRING" id="33968.BMS77_00410"/>
<feature type="domain" description="PTS EIIA type-1" evidence="13">
    <location>
        <begin position="533"/>
        <end position="637"/>
    </location>
</feature>
<dbReference type="NCBIfam" id="TIGR00830">
    <property type="entry name" value="PTBA"/>
    <property type="match status" value="1"/>
</dbReference>
<dbReference type="InterPro" id="IPR050429">
    <property type="entry name" value="PTS_Glucose_EIICBA"/>
</dbReference>
<feature type="transmembrane region" description="Helical" evidence="12">
    <location>
        <begin position="272"/>
        <end position="288"/>
    </location>
</feature>
<feature type="transmembrane region" description="Helical" evidence="12">
    <location>
        <begin position="44"/>
        <end position="64"/>
    </location>
</feature>
<reference evidence="16 17" key="1">
    <citation type="journal article" date="2017" name="Front. Microbiol.">
        <title>Genomic Characterization of Dairy Associated Leuconostoc Species and Diversity of Leuconostocs in Undefined Mixed Mesophilic Starter Cultures.</title>
        <authorList>
            <person name="Frantzen C.A."/>
            <person name="Kot W."/>
            <person name="Pedersen T.B."/>
            <person name="Ardo Y.M."/>
            <person name="Broadbent J.R."/>
            <person name="Neve H."/>
            <person name="Hansen L.H."/>
            <person name="Dal Bello F."/>
            <person name="Ostlie H.M."/>
            <person name="Kleppen H.P."/>
            <person name="Vogensen F.K."/>
            <person name="Holo H."/>
        </authorList>
    </citation>
    <scope>NUCLEOTIDE SEQUENCE [LARGE SCALE GENOMIC DNA]</scope>
    <source>
        <strain evidence="16 17">LMGCF08</strain>
    </source>
</reference>
<evidence type="ECO:0000259" key="15">
    <source>
        <dbReference type="PROSITE" id="PS51103"/>
    </source>
</evidence>
<sequence length="665" mass="72030">MKDYFQRMGHSLMLPVAVLPAAAILTGIGNWLPATWFISGVLKLAGGSILDILALLFAVGLALGMSNKKDGAVALAAVVGYALTDYVLRPENIATLFGQKITAVNAAFGTPTHNNVLFGIVSGLVAAALFDKFGQTKLPQALSFFSGKRLVPILTALAMLIFSIVMIVIWPFVYAALVAFATTIANLGWIGAGLYGFFNRLLIPTGLHHALNSVFWFKVAGINDIGNFWDSHGVLGITGRYQAGFFPIMMFGLPAGAYAIYRNALPEQKKRIGSLMLAAGVASFFTGVTEPLEFSFMFVAWPLYLIHAALTGLSLAVAAFFHWTSGFGFSAGLVDYVLAFKMPLANKPYMLLLQGVVFAILYYVIFNFAIQKFNLMTPGRDPKENDVPESTVPSRPSTEDKYLRSARVIWQALGGDNAKDNLTYLYNCTTRLRYKMTDTTLADVNALKHAPGVMGVNVLDQHQIHIVIGPDVQFVADNIQNIYDGNLSPMLATPLKSREMTTARATTPANHTTVESLFAVADGQLLHLEHVKDDTFASKVMGDGFAIEPINGNVLSPIDGEITMIAPTQHAIGIKTERGTDVLVHMGIDTVAMNGAPFDLKIAVGDHVKHGDLLADMNIEAIHQADKMATIMVICLELPETATVKIDDELDFDGHGGNYVGQIMY</sequence>
<dbReference type="PROSITE" id="PS00371">
    <property type="entry name" value="PTS_EIIA_TYPE_1_HIS"/>
    <property type="match status" value="1"/>
</dbReference>
<keyword evidence="10 12" id="KW-0472">Membrane</keyword>
<organism evidence="16 17">
    <name type="scientific">Leuconostoc pseudomesenteroides</name>
    <dbReference type="NCBI Taxonomy" id="33968"/>
    <lineage>
        <taxon>Bacteria</taxon>
        <taxon>Bacillati</taxon>
        <taxon>Bacillota</taxon>
        <taxon>Bacilli</taxon>
        <taxon>Lactobacillales</taxon>
        <taxon>Lactobacillaceae</taxon>
        <taxon>Leuconostoc</taxon>
    </lineage>
</organism>
<dbReference type="GO" id="GO:0015572">
    <property type="term" value="F:N-acetylglucosamine transmembrane transporter activity"/>
    <property type="evidence" value="ECO:0007669"/>
    <property type="project" value="InterPro"/>
</dbReference>
<dbReference type="GO" id="GO:0019866">
    <property type="term" value="C:organelle inner membrane"/>
    <property type="evidence" value="ECO:0007669"/>
    <property type="project" value="InterPro"/>
</dbReference>
<evidence type="ECO:0000313" key="16">
    <source>
        <dbReference type="EMBL" id="ORI98511.1"/>
    </source>
</evidence>
<dbReference type="SUPFAM" id="SSF51261">
    <property type="entry name" value="Duplicated hybrid motif"/>
    <property type="match status" value="1"/>
</dbReference>
<evidence type="ECO:0000256" key="11">
    <source>
        <dbReference type="PROSITE-ProRule" id="PRU00421"/>
    </source>
</evidence>
<dbReference type="CDD" id="cd00212">
    <property type="entry name" value="PTS_IIB_glc"/>
    <property type="match status" value="1"/>
</dbReference>
<dbReference type="Gene3D" id="3.30.1360.60">
    <property type="entry name" value="Glucose permease domain IIB"/>
    <property type="match status" value="1"/>
</dbReference>
<evidence type="ECO:0000256" key="2">
    <source>
        <dbReference type="ARBA" id="ARBA00022448"/>
    </source>
</evidence>
<dbReference type="Pfam" id="PF02378">
    <property type="entry name" value="PTS_EIIC"/>
    <property type="match status" value="1"/>
</dbReference>
<keyword evidence="8" id="KW-0418">Kinase</keyword>
<name>A0A1X0VFP2_LEUPS</name>
<dbReference type="Pfam" id="PF00358">
    <property type="entry name" value="PTS_EIIA_1"/>
    <property type="match status" value="1"/>
</dbReference>
<dbReference type="PROSITE" id="PS51098">
    <property type="entry name" value="PTS_EIIB_TYPE_1"/>
    <property type="match status" value="1"/>
</dbReference>
<feature type="active site" description="Phosphocysteine intermediate; for EIIB activity" evidence="11">
    <location>
        <position position="428"/>
    </location>
</feature>
<evidence type="ECO:0000259" key="13">
    <source>
        <dbReference type="PROSITE" id="PS51093"/>
    </source>
</evidence>
<dbReference type="GO" id="GO:0016301">
    <property type="term" value="F:kinase activity"/>
    <property type="evidence" value="ECO:0007669"/>
    <property type="project" value="UniProtKB-KW"/>
</dbReference>
<dbReference type="PROSITE" id="PS51103">
    <property type="entry name" value="PTS_EIIC_TYPE_1"/>
    <property type="match status" value="1"/>
</dbReference>
<accession>A0A1X0VFP2</accession>
<dbReference type="GO" id="GO:0009401">
    <property type="term" value="P:phosphoenolpyruvate-dependent sugar phosphotransferase system"/>
    <property type="evidence" value="ECO:0007669"/>
    <property type="project" value="UniProtKB-KW"/>
</dbReference>
<dbReference type="GO" id="GO:0015764">
    <property type="term" value="P:N-acetylglucosamine transport"/>
    <property type="evidence" value="ECO:0007669"/>
    <property type="project" value="TreeGrafter"/>
</dbReference>
<dbReference type="NCBIfam" id="TIGR01998">
    <property type="entry name" value="PTS-II-BC-nag"/>
    <property type="match status" value="1"/>
</dbReference>
<evidence type="ECO:0000256" key="7">
    <source>
        <dbReference type="ARBA" id="ARBA00022692"/>
    </source>
</evidence>
<evidence type="ECO:0000256" key="9">
    <source>
        <dbReference type="ARBA" id="ARBA00022989"/>
    </source>
</evidence>
<dbReference type="GO" id="GO:0090563">
    <property type="term" value="F:protein-phosphocysteine-sugar phosphotransferase activity"/>
    <property type="evidence" value="ECO:0007669"/>
    <property type="project" value="TreeGrafter"/>
</dbReference>
<evidence type="ECO:0000256" key="4">
    <source>
        <dbReference type="ARBA" id="ARBA00022597"/>
    </source>
</evidence>
<feature type="transmembrane region" description="Helical" evidence="12">
    <location>
        <begin position="150"/>
        <end position="170"/>
    </location>
</feature>
<evidence type="ECO:0000256" key="10">
    <source>
        <dbReference type="ARBA" id="ARBA00023136"/>
    </source>
</evidence>
<evidence type="ECO:0000256" key="5">
    <source>
        <dbReference type="ARBA" id="ARBA00022679"/>
    </source>
</evidence>
<dbReference type="EMBL" id="MPLS01000003">
    <property type="protein sequence ID" value="ORI98511.1"/>
    <property type="molecule type" value="Genomic_DNA"/>
</dbReference>
<comment type="subcellular location">
    <subcellularLocation>
        <location evidence="1">Cell membrane</location>
        <topology evidence="1">Multi-pass membrane protein</topology>
    </subcellularLocation>
</comment>
<dbReference type="PROSITE" id="PS51093">
    <property type="entry name" value="PTS_EIIA_TYPE_1"/>
    <property type="match status" value="1"/>
</dbReference>
<dbReference type="InterPro" id="IPR001127">
    <property type="entry name" value="PTS_EIIA_1_perm"/>
</dbReference>
<dbReference type="RefSeq" id="WP_080518870.1">
    <property type="nucleotide sequence ID" value="NZ_MPLS01000003.1"/>
</dbReference>
<keyword evidence="9 12" id="KW-1133">Transmembrane helix</keyword>
<feature type="domain" description="PTS EIIC type-1" evidence="15">
    <location>
        <begin position="1"/>
        <end position="382"/>
    </location>
</feature>
<dbReference type="eggNOG" id="COG1263">
    <property type="taxonomic scope" value="Bacteria"/>
</dbReference>
<comment type="caution">
    <text evidence="16">The sequence shown here is derived from an EMBL/GenBank/DDBJ whole genome shotgun (WGS) entry which is preliminary data.</text>
</comment>
<keyword evidence="5" id="KW-0808">Transferase</keyword>
<keyword evidence="3" id="KW-1003">Cell membrane</keyword>
<evidence type="ECO:0000259" key="14">
    <source>
        <dbReference type="PROSITE" id="PS51098"/>
    </source>
</evidence>
<gene>
    <name evidence="16" type="ORF">BMR96_01595</name>
</gene>
<protein>
    <submittedName>
        <fullName evidence="16">PTS N-acetylglucosamine transporter subunit IIABC</fullName>
    </submittedName>
</protein>
<keyword evidence="2" id="KW-0813">Transport</keyword>
<feature type="transmembrane region" description="Helical" evidence="12">
    <location>
        <begin position="71"/>
        <end position="88"/>
    </location>
</feature>
<dbReference type="PANTHER" id="PTHR30009">
    <property type="entry name" value="CYTOCHROME C-TYPE SYNTHESIS PROTEIN AND PTS TRANSMEMBRANE COMPONENT"/>
    <property type="match status" value="1"/>
</dbReference>
<keyword evidence="6" id="KW-0598">Phosphotransferase system</keyword>
<feature type="transmembrane region" description="Helical" evidence="12">
    <location>
        <begin position="210"/>
        <end position="229"/>
    </location>
</feature>
<feature type="transmembrane region" description="Helical" evidence="12">
    <location>
        <begin position="112"/>
        <end position="130"/>
    </location>
</feature>
<dbReference type="InterPro" id="IPR018113">
    <property type="entry name" value="PTrfase_EIIB_Cys"/>
</dbReference>
<dbReference type="InterPro" id="IPR003352">
    <property type="entry name" value="PTS_EIIC"/>
</dbReference>
<dbReference type="InterPro" id="IPR013013">
    <property type="entry name" value="PTS_EIIC_1"/>
</dbReference>
<evidence type="ECO:0000256" key="1">
    <source>
        <dbReference type="ARBA" id="ARBA00004651"/>
    </source>
</evidence>
<dbReference type="Gene3D" id="2.70.70.10">
    <property type="entry name" value="Glucose Permease (Domain IIA)"/>
    <property type="match status" value="1"/>
</dbReference>
<feature type="domain" description="PTS EIIB type-1" evidence="14">
    <location>
        <begin position="406"/>
        <end position="489"/>
    </location>
</feature>
<evidence type="ECO:0000313" key="17">
    <source>
        <dbReference type="Proteomes" id="UP000192288"/>
    </source>
</evidence>
<dbReference type="InterPro" id="IPR036878">
    <property type="entry name" value="Glu_permease_IIB"/>
</dbReference>
<keyword evidence="4" id="KW-0762">Sugar transport</keyword>
<dbReference type="GO" id="GO:0008982">
    <property type="term" value="F:protein-N(PI)-phosphohistidine-sugar phosphotransferase activity"/>
    <property type="evidence" value="ECO:0007669"/>
    <property type="project" value="InterPro"/>
</dbReference>